<dbReference type="InterPro" id="IPR025886">
    <property type="entry name" value="PP2-like"/>
</dbReference>
<keyword evidence="2" id="KW-1185">Reference proteome</keyword>
<comment type="caution">
    <text evidence="1">The sequence shown here is derived from an EMBL/GenBank/DDBJ whole genome shotgun (WGS) entry which is preliminary data.</text>
</comment>
<sequence length="125" mass="14681">MATIGQKCFMLVAKDLCIVWGDTSEYWQWVSLPESRFYRIYGFEYQPAEASVGISGQDGKKRTVCLDPEGEQRHRNQIVPRRRFFNHQLGHIYRRQGNVSTERITEYPKLRADKWMEVELGEPPA</sequence>
<proteinExistence type="predicted"/>
<dbReference type="EMBL" id="JBFOLJ010000010">
    <property type="protein sequence ID" value="KAL2501689.1"/>
    <property type="molecule type" value="Genomic_DNA"/>
</dbReference>
<dbReference type="AlphaFoldDB" id="A0ABD1SN77"/>
<dbReference type="Proteomes" id="UP001604277">
    <property type="component" value="Unassembled WGS sequence"/>
</dbReference>
<dbReference type="PANTHER" id="PTHR32278">
    <property type="entry name" value="F-BOX DOMAIN-CONTAINING PROTEIN"/>
    <property type="match status" value="1"/>
</dbReference>
<name>A0ABD1SN77_9LAMI</name>
<reference evidence="2" key="1">
    <citation type="submission" date="2024-07" db="EMBL/GenBank/DDBJ databases">
        <title>Two chromosome-level genome assemblies of Korean endemic species Abeliophyllum distichum and Forsythia ovata (Oleaceae).</title>
        <authorList>
            <person name="Jang H."/>
        </authorList>
    </citation>
    <scope>NUCLEOTIDE SEQUENCE [LARGE SCALE GENOMIC DNA]</scope>
</reference>
<evidence type="ECO:0000313" key="1">
    <source>
        <dbReference type="EMBL" id="KAL2501689.1"/>
    </source>
</evidence>
<dbReference type="Pfam" id="PF14299">
    <property type="entry name" value="PP2"/>
    <property type="match status" value="2"/>
</dbReference>
<evidence type="ECO:0000313" key="2">
    <source>
        <dbReference type="Proteomes" id="UP001604277"/>
    </source>
</evidence>
<accession>A0ABD1SN77</accession>
<dbReference type="PANTHER" id="PTHR32278:SF111">
    <property type="entry name" value="F-BOX PROTEIN PP2-B12-RELATED"/>
    <property type="match status" value="1"/>
</dbReference>
<organism evidence="1 2">
    <name type="scientific">Forsythia ovata</name>
    <dbReference type="NCBI Taxonomy" id="205694"/>
    <lineage>
        <taxon>Eukaryota</taxon>
        <taxon>Viridiplantae</taxon>
        <taxon>Streptophyta</taxon>
        <taxon>Embryophyta</taxon>
        <taxon>Tracheophyta</taxon>
        <taxon>Spermatophyta</taxon>
        <taxon>Magnoliopsida</taxon>
        <taxon>eudicotyledons</taxon>
        <taxon>Gunneridae</taxon>
        <taxon>Pentapetalae</taxon>
        <taxon>asterids</taxon>
        <taxon>lamiids</taxon>
        <taxon>Lamiales</taxon>
        <taxon>Oleaceae</taxon>
        <taxon>Forsythieae</taxon>
        <taxon>Forsythia</taxon>
    </lineage>
</organism>
<protein>
    <submittedName>
        <fullName evidence="1">F-box protein</fullName>
    </submittedName>
</protein>
<gene>
    <name evidence="1" type="ORF">Fot_35537</name>
</gene>